<feature type="domain" description="HTH iclR-type" evidence="4">
    <location>
        <begin position="16"/>
        <end position="75"/>
    </location>
</feature>
<keyword evidence="3" id="KW-0804">Transcription</keyword>
<dbReference type="GO" id="GO:0003700">
    <property type="term" value="F:DNA-binding transcription factor activity"/>
    <property type="evidence" value="ECO:0007669"/>
    <property type="project" value="TreeGrafter"/>
</dbReference>
<dbReference type="Pfam" id="PF09339">
    <property type="entry name" value="HTH_IclR"/>
    <property type="match status" value="1"/>
</dbReference>
<organism evidence="6 7">
    <name type="scientific">Thermus scotoductus</name>
    <dbReference type="NCBI Taxonomy" id="37636"/>
    <lineage>
        <taxon>Bacteria</taxon>
        <taxon>Thermotogati</taxon>
        <taxon>Deinococcota</taxon>
        <taxon>Deinococci</taxon>
        <taxon>Thermales</taxon>
        <taxon>Thermaceae</taxon>
        <taxon>Thermus</taxon>
    </lineage>
</organism>
<evidence type="ECO:0000313" key="6">
    <source>
        <dbReference type="EMBL" id="RTH31981.1"/>
    </source>
</evidence>
<dbReference type="PROSITE" id="PS51077">
    <property type="entry name" value="HTH_ICLR"/>
    <property type="match status" value="1"/>
</dbReference>
<dbReference type="InterPro" id="IPR036390">
    <property type="entry name" value="WH_DNA-bd_sf"/>
</dbReference>
<dbReference type="GO" id="GO:0045892">
    <property type="term" value="P:negative regulation of DNA-templated transcription"/>
    <property type="evidence" value="ECO:0007669"/>
    <property type="project" value="TreeGrafter"/>
</dbReference>
<dbReference type="Gene3D" id="1.10.10.10">
    <property type="entry name" value="Winged helix-like DNA-binding domain superfamily/Winged helix DNA-binding domain"/>
    <property type="match status" value="1"/>
</dbReference>
<evidence type="ECO:0000259" key="4">
    <source>
        <dbReference type="PROSITE" id="PS51077"/>
    </source>
</evidence>
<keyword evidence="1" id="KW-0805">Transcription regulation</keyword>
<dbReference type="PROSITE" id="PS51078">
    <property type="entry name" value="ICLR_ED"/>
    <property type="match status" value="1"/>
</dbReference>
<feature type="domain" description="IclR-ED" evidence="5">
    <location>
        <begin position="76"/>
        <end position="257"/>
    </location>
</feature>
<evidence type="ECO:0000256" key="1">
    <source>
        <dbReference type="ARBA" id="ARBA00023015"/>
    </source>
</evidence>
<dbReference type="PANTHER" id="PTHR30136">
    <property type="entry name" value="HELIX-TURN-HELIX TRANSCRIPTIONAL REGULATOR, ICLR FAMILY"/>
    <property type="match status" value="1"/>
</dbReference>
<accession>A0A430S8M5</accession>
<proteinExistence type="predicted"/>
<dbReference type="SUPFAM" id="SSF55781">
    <property type="entry name" value="GAF domain-like"/>
    <property type="match status" value="1"/>
</dbReference>
<dbReference type="InterPro" id="IPR005471">
    <property type="entry name" value="Tscrpt_reg_IclR_N"/>
</dbReference>
<name>A0A430S8M5_THESC</name>
<dbReference type="InterPro" id="IPR029016">
    <property type="entry name" value="GAF-like_dom_sf"/>
</dbReference>
<gene>
    <name evidence="6" type="ORF">CSW37_13040</name>
</gene>
<dbReference type="SUPFAM" id="SSF46785">
    <property type="entry name" value="Winged helix' DNA-binding domain"/>
    <property type="match status" value="1"/>
</dbReference>
<dbReference type="Proteomes" id="UP000288051">
    <property type="component" value="Unassembled WGS sequence"/>
</dbReference>
<protein>
    <submittedName>
        <fullName evidence="6">GntR family transcriptional regulator</fullName>
    </submittedName>
</protein>
<evidence type="ECO:0000256" key="3">
    <source>
        <dbReference type="ARBA" id="ARBA00023163"/>
    </source>
</evidence>
<dbReference type="InterPro" id="IPR014757">
    <property type="entry name" value="Tscrpt_reg_IclR_C"/>
</dbReference>
<evidence type="ECO:0000313" key="7">
    <source>
        <dbReference type="Proteomes" id="UP000288051"/>
    </source>
</evidence>
<dbReference type="Pfam" id="PF01614">
    <property type="entry name" value="IclR_C"/>
    <property type="match status" value="1"/>
</dbReference>
<dbReference type="PANTHER" id="PTHR30136:SF35">
    <property type="entry name" value="HTH-TYPE TRANSCRIPTIONAL REGULATOR RV1719"/>
    <property type="match status" value="1"/>
</dbReference>
<sequence length="257" mass="28210">MRKPRGESSSRGTGGTQTLLRGLLLLEKVSEGVTDLPNLAKSLGLTRSTTYRLLSALVRAGYLKHEPRGGYRLGPQLIRLGFKAYSQLHLPTVARPHLEMLRDLTSETVHLAVLEGSEVVYIDKVAGSRELQLASQIGSRFPAQSTALGKAILAWLPEEQVRSIFVPGLKRTERTIADWTSFFEELRRTRERGYALDLEENEPGVRCVAAPIWGAKGEPVAAVSISTATIYLDENRIAQVAPIVRQVAEAISRELGG</sequence>
<evidence type="ECO:0000259" key="5">
    <source>
        <dbReference type="PROSITE" id="PS51078"/>
    </source>
</evidence>
<dbReference type="GO" id="GO:0003677">
    <property type="term" value="F:DNA binding"/>
    <property type="evidence" value="ECO:0007669"/>
    <property type="project" value="UniProtKB-KW"/>
</dbReference>
<dbReference type="Gene3D" id="3.30.450.40">
    <property type="match status" value="1"/>
</dbReference>
<evidence type="ECO:0000256" key="2">
    <source>
        <dbReference type="ARBA" id="ARBA00023125"/>
    </source>
</evidence>
<dbReference type="SMART" id="SM00346">
    <property type="entry name" value="HTH_ICLR"/>
    <property type="match status" value="1"/>
</dbReference>
<dbReference type="InterPro" id="IPR050707">
    <property type="entry name" value="HTH_MetabolicPath_Reg"/>
</dbReference>
<dbReference type="InterPro" id="IPR036388">
    <property type="entry name" value="WH-like_DNA-bd_sf"/>
</dbReference>
<dbReference type="EMBL" id="PELZ01000467">
    <property type="protein sequence ID" value="RTH31981.1"/>
    <property type="molecule type" value="Genomic_DNA"/>
</dbReference>
<comment type="caution">
    <text evidence="6">The sequence shown here is derived from an EMBL/GenBank/DDBJ whole genome shotgun (WGS) entry which is preliminary data.</text>
</comment>
<reference evidence="6 7" key="1">
    <citation type="journal article" date="2019" name="Extremophiles">
        <title>Biogeography of thermophiles and predominance of Thermus scotoductus in domestic water heaters.</title>
        <authorList>
            <person name="Wilpiszeski R.L."/>
            <person name="Zhang Z."/>
            <person name="House C.H."/>
        </authorList>
    </citation>
    <scope>NUCLEOTIDE SEQUENCE [LARGE SCALE GENOMIC DNA]</scope>
    <source>
        <strain evidence="6 7">24_S24</strain>
    </source>
</reference>
<dbReference type="AlphaFoldDB" id="A0A430S8M5"/>
<keyword evidence="2" id="KW-0238">DNA-binding</keyword>